<feature type="transmembrane region" description="Helical" evidence="5">
    <location>
        <begin position="106"/>
        <end position="125"/>
    </location>
</feature>
<dbReference type="OrthoDB" id="6480479at2759"/>
<dbReference type="Pfam" id="PF04116">
    <property type="entry name" value="FA_hydroxylase"/>
    <property type="match status" value="1"/>
</dbReference>
<evidence type="ECO:0000256" key="3">
    <source>
        <dbReference type="ARBA" id="ARBA00022989"/>
    </source>
</evidence>
<dbReference type="Proteomes" id="UP000887116">
    <property type="component" value="Unassembled WGS sequence"/>
</dbReference>
<comment type="subcellular location">
    <subcellularLocation>
        <location evidence="1">Membrane</location>
    </subcellularLocation>
</comment>
<feature type="transmembrane region" description="Helical" evidence="5">
    <location>
        <begin position="51"/>
        <end position="76"/>
    </location>
</feature>
<evidence type="ECO:0000259" key="6">
    <source>
        <dbReference type="Pfam" id="PF04116"/>
    </source>
</evidence>
<keyword evidence="2 5" id="KW-0812">Transmembrane</keyword>
<comment type="caution">
    <text evidence="7">The sequence shown here is derived from an EMBL/GenBank/DDBJ whole genome shotgun (WGS) entry which is preliminary data.</text>
</comment>
<name>A0A8X6GWL1_TRICU</name>
<proteinExistence type="predicted"/>
<protein>
    <submittedName>
        <fullName evidence="7">Fatty acid hydroxylase domain-containing protein 2</fullName>
    </submittedName>
</protein>
<keyword evidence="8" id="KW-1185">Reference proteome</keyword>
<evidence type="ECO:0000256" key="5">
    <source>
        <dbReference type="SAM" id="Phobius"/>
    </source>
</evidence>
<feature type="transmembrane region" description="Helical" evidence="5">
    <location>
        <begin position="211"/>
        <end position="233"/>
    </location>
</feature>
<gene>
    <name evidence="7" type="primary">FAXDC2</name>
    <name evidence="7" type="ORF">TNCT_319671</name>
</gene>
<dbReference type="InterPro" id="IPR006694">
    <property type="entry name" value="Fatty_acid_hydroxylase"/>
</dbReference>
<evidence type="ECO:0000313" key="8">
    <source>
        <dbReference type="Proteomes" id="UP000887116"/>
    </source>
</evidence>
<dbReference type="GO" id="GO:0008610">
    <property type="term" value="P:lipid biosynthetic process"/>
    <property type="evidence" value="ECO:0007669"/>
    <property type="project" value="InterPro"/>
</dbReference>
<organism evidence="7 8">
    <name type="scientific">Trichonephila clavata</name>
    <name type="common">Joro spider</name>
    <name type="synonym">Nephila clavata</name>
    <dbReference type="NCBI Taxonomy" id="2740835"/>
    <lineage>
        <taxon>Eukaryota</taxon>
        <taxon>Metazoa</taxon>
        <taxon>Ecdysozoa</taxon>
        <taxon>Arthropoda</taxon>
        <taxon>Chelicerata</taxon>
        <taxon>Arachnida</taxon>
        <taxon>Araneae</taxon>
        <taxon>Araneomorphae</taxon>
        <taxon>Entelegynae</taxon>
        <taxon>Araneoidea</taxon>
        <taxon>Nephilidae</taxon>
        <taxon>Trichonephila</taxon>
    </lineage>
</organism>
<accession>A0A8X6GWL1</accession>
<dbReference type="EMBL" id="BMAO01003957">
    <property type="protein sequence ID" value="GFQ91273.1"/>
    <property type="molecule type" value="Genomic_DNA"/>
</dbReference>
<reference evidence="7" key="1">
    <citation type="submission" date="2020-07" db="EMBL/GenBank/DDBJ databases">
        <title>Multicomponent nature underlies the extraordinary mechanical properties of spider dragline silk.</title>
        <authorList>
            <person name="Kono N."/>
            <person name="Nakamura H."/>
            <person name="Mori M."/>
            <person name="Yoshida Y."/>
            <person name="Ohtoshi R."/>
            <person name="Malay A.D."/>
            <person name="Moran D.A.P."/>
            <person name="Tomita M."/>
            <person name="Numata K."/>
            <person name="Arakawa K."/>
        </authorList>
    </citation>
    <scope>NUCLEOTIDE SEQUENCE</scope>
</reference>
<dbReference type="PANTHER" id="PTHR11863">
    <property type="entry name" value="STEROL DESATURASE"/>
    <property type="match status" value="1"/>
</dbReference>
<evidence type="ECO:0000256" key="2">
    <source>
        <dbReference type="ARBA" id="ARBA00022692"/>
    </source>
</evidence>
<evidence type="ECO:0000256" key="4">
    <source>
        <dbReference type="ARBA" id="ARBA00023136"/>
    </source>
</evidence>
<keyword evidence="3 5" id="KW-1133">Transmembrane helix</keyword>
<dbReference type="InterPro" id="IPR050307">
    <property type="entry name" value="Sterol_Desaturase_Related"/>
</dbReference>
<feature type="domain" description="Fatty acid hydroxylase" evidence="6">
    <location>
        <begin position="150"/>
        <end position="274"/>
    </location>
</feature>
<sequence>MMKYKEFGSAFSPSPLQSAFDFCDFQYYWQASGNVLQNQWNSVCELFGSDFALVVWGTFIVTTLFYWTVGLCYTLVDLTGKPEFLQKYKIQKNANYPVSVSQVLKVALQVIINQLIFIPCGVLFYYSMVWRGYDSGKTLPSFRRLLFEVIIHTIMNETLFYYTHRLMHHPSIYKYVHKLHHEWTAPIAITAIYCHPLEHIFGNVFSTLPSFLILGSHMSVCWFWFGVAMMFTINNHSGYHFPFMSSTPKFHDYHHMKFDQNFGLLGFLDWIHETDLSYRKRKEY</sequence>
<evidence type="ECO:0000313" key="7">
    <source>
        <dbReference type="EMBL" id="GFQ91273.1"/>
    </source>
</evidence>
<dbReference type="GO" id="GO:0016020">
    <property type="term" value="C:membrane"/>
    <property type="evidence" value="ECO:0007669"/>
    <property type="project" value="UniProtKB-SubCell"/>
</dbReference>
<evidence type="ECO:0000256" key="1">
    <source>
        <dbReference type="ARBA" id="ARBA00004370"/>
    </source>
</evidence>
<dbReference type="GO" id="GO:0016491">
    <property type="term" value="F:oxidoreductase activity"/>
    <property type="evidence" value="ECO:0007669"/>
    <property type="project" value="InterPro"/>
</dbReference>
<keyword evidence="4 5" id="KW-0472">Membrane</keyword>
<dbReference type="GO" id="GO:0005506">
    <property type="term" value="F:iron ion binding"/>
    <property type="evidence" value="ECO:0007669"/>
    <property type="project" value="InterPro"/>
</dbReference>
<dbReference type="AlphaFoldDB" id="A0A8X6GWL1"/>